<sequence length="106" mass="11910">MNMLINFRAESMVLALGTLLKYLDKAWVTLSLQNTWTSAPVLVINTVSLADIVTVDAETYEALQIFSQRMHPSSFKMWTPGSSREGLSIYGLFNRCKSQLGGKFMK</sequence>
<reference evidence="1" key="1">
    <citation type="submission" date="2021-03" db="EMBL/GenBank/DDBJ databases">
        <authorList>
            <person name="Tran Van P."/>
        </authorList>
    </citation>
    <scope>NUCLEOTIDE SEQUENCE</scope>
</reference>
<evidence type="ECO:0000313" key="2">
    <source>
        <dbReference type="Proteomes" id="UP001153148"/>
    </source>
</evidence>
<evidence type="ECO:0000313" key="1">
    <source>
        <dbReference type="EMBL" id="CAG2069493.1"/>
    </source>
</evidence>
<organism evidence="1 2">
    <name type="scientific">Timema podura</name>
    <name type="common">Walking stick</name>
    <dbReference type="NCBI Taxonomy" id="61482"/>
    <lineage>
        <taxon>Eukaryota</taxon>
        <taxon>Metazoa</taxon>
        <taxon>Ecdysozoa</taxon>
        <taxon>Arthropoda</taxon>
        <taxon>Hexapoda</taxon>
        <taxon>Insecta</taxon>
        <taxon>Pterygota</taxon>
        <taxon>Neoptera</taxon>
        <taxon>Polyneoptera</taxon>
        <taxon>Phasmatodea</taxon>
        <taxon>Timematodea</taxon>
        <taxon>Timematoidea</taxon>
        <taxon>Timematidae</taxon>
        <taxon>Timema</taxon>
    </lineage>
</organism>
<proteinExistence type="predicted"/>
<dbReference type="EMBL" id="CAJPIN010145097">
    <property type="protein sequence ID" value="CAG2069493.1"/>
    <property type="molecule type" value="Genomic_DNA"/>
</dbReference>
<accession>A0ABN7PP81</accession>
<dbReference type="Proteomes" id="UP001153148">
    <property type="component" value="Unassembled WGS sequence"/>
</dbReference>
<gene>
    <name evidence="1" type="ORF">TPAB3V08_LOCUS16435</name>
</gene>
<comment type="caution">
    <text evidence="1">The sequence shown here is derived from an EMBL/GenBank/DDBJ whole genome shotgun (WGS) entry which is preliminary data.</text>
</comment>
<name>A0ABN7PP81_TIMPD</name>
<keyword evidence="2" id="KW-1185">Reference proteome</keyword>
<protein>
    <submittedName>
        <fullName evidence="1">Uncharacterized protein</fullName>
    </submittedName>
</protein>